<keyword evidence="3" id="KW-1185">Reference proteome</keyword>
<name>A0A8J5J421_9STRA</name>
<feature type="compositionally biased region" description="Basic and acidic residues" evidence="1">
    <location>
        <begin position="154"/>
        <end position="163"/>
    </location>
</feature>
<sequence>CAPLGVFWRFQPIATTSGIPFPVSTVFIQPTTGQLTTPDTDVRLLTAFVGPPHMRIEGTLRLFRGQTSRDQRPKRALRPQMYRIRLTTYADVDLLCSIAEDGVVPRWRDQDSHTGVRHVPRLSKEQRSPVAGVLLYPRDVPFERICSGSQEGHPAQRDGRTSHDLSAPRGASVNGTTGT</sequence>
<dbReference type="AlphaFoldDB" id="A0A8J5J421"/>
<comment type="caution">
    <text evidence="2">The sequence shown here is derived from an EMBL/GenBank/DDBJ whole genome shotgun (WGS) entry which is preliminary data.</text>
</comment>
<dbReference type="EMBL" id="JAENGY010000802">
    <property type="protein sequence ID" value="KAG6956410.1"/>
    <property type="molecule type" value="Genomic_DNA"/>
</dbReference>
<feature type="non-terminal residue" evidence="2">
    <location>
        <position position="1"/>
    </location>
</feature>
<feature type="region of interest" description="Disordered" evidence="1">
    <location>
        <begin position="145"/>
        <end position="179"/>
    </location>
</feature>
<protein>
    <submittedName>
        <fullName evidence="2">Uncharacterized protein</fullName>
    </submittedName>
</protein>
<evidence type="ECO:0000313" key="3">
    <source>
        <dbReference type="Proteomes" id="UP000709295"/>
    </source>
</evidence>
<organism evidence="2 3">
    <name type="scientific">Phytophthora aleatoria</name>
    <dbReference type="NCBI Taxonomy" id="2496075"/>
    <lineage>
        <taxon>Eukaryota</taxon>
        <taxon>Sar</taxon>
        <taxon>Stramenopiles</taxon>
        <taxon>Oomycota</taxon>
        <taxon>Peronosporomycetes</taxon>
        <taxon>Peronosporales</taxon>
        <taxon>Peronosporaceae</taxon>
        <taxon>Phytophthora</taxon>
    </lineage>
</organism>
<reference evidence="2" key="1">
    <citation type="submission" date="2021-01" db="EMBL/GenBank/DDBJ databases">
        <title>Phytophthora aleatoria, a newly-described species from Pinus radiata is distinct from Phytophthora cactorum isolates based on comparative genomics.</title>
        <authorList>
            <person name="Mcdougal R."/>
            <person name="Panda P."/>
            <person name="Williams N."/>
            <person name="Studholme D.J."/>
        </authorList>
    </citation>
    <scope>NUCLEOTIDE SEQUENCE</scope>
    <source>
        <strain evidence="2">NZFS 4037</strain>
    </source>
</reference>
<evidence type="ECO:0000313" key="2">
    <source>
        <dbReference type="EMBL" id="KAG6956410.1"/>
    </source>
</evidence>
<evidence type="ECO:0000256" key="1">
    <source>
        <dbReference type="SAM" id="MobiDB-lite"/>
    </source>
</evidence>
<dbReference type="Proteomes" id="UP000709295">
    <property type="component" value="Unassembled WGS sequence"/>
</dbReference>
<proteinExistence type="predicted"/>
<accession>A0A8J5J421</accession>
<gene>
    <name evidence="2" type="ORF">JG688_00011446</name>
</gene>